<feature type="domain" description="PPM-type phosphatase" evidence="11">
    <location>
        <begin position="26"/>
        <end position="605"/>
    </location>
</feature>
<dbReference type="PANTHER" id="PTHR13832">
    <property type="entry name" value="PROTEIN PHOSPHATASE 2C"/>
    <property type="match status" value="1"/>
</dbReference>
<evidence type="ECO:0000256" key="10">
    <source>
        <dbReference type="SAM" id="MobiDB-lite"/>
    </source>
</evidence>
<organism evidence="12 13">
    <name type="scientific">Popillia japonica</name>
    <name type="common">Japanese beetle</name>
    <dbReference type="NCBI Taxonomy" id="7064"/>
    <lineage>
        <taxon>Eukaryota</taxon>
        <taxon>Metazoa</taxon>
        <taxon>Ecdysozoa</taxon>
        <taxon>Arthropoda</taxon>
        <taxon>Hexapoda</taxon>
        <taxon>Insecta</taxon>
        <taxon>Pterygota</taxon>
        <taxon>Neoptera</taxon>
        <taxon>Endopterygota</taxon>
        <taxon>Coleoptera</taxon>
        <taxon>Polyphaga</taxon>
        <taxon>Scarabaeiformia</taxon>
        <taxon>Scarabaeidae</taxon>
        <taxon>Rutelinae</taxon>
        <taxon>Popillia</taxon>
    </lineage>
</organism>
<feature type="compositionally biased region" description="Acidic residues" evidence="10">
    <location>
        <begin position="343"/>
        <end position="385"/>
    </location>
</feature>
<proteinExistence type="inferred from homology"/>
<dbReference type="PANTHER" id="PTHR13832:SF803">
    <property type="entry name" value="PROTEIN PHOSPHATASE 1G"/>
    <property type="match status" value="1"/>
</dbReference>
<evidence type="ECO:0000256" key="8">
    <source>
        <dbReference type="ARBA" id="ARBA00023211"/>
    </source>
</evidence>
<evidence type="ECO:0000256" key="4">
    <source>
        <dbReference type="ARBA" id="ARBA00022723"/>
    </source>
</evidence>
<feature type="compositionally biased region" description="Polar residues" evidence="10">
    <location>
        <begin position="259"/>
        <end position="297"/>
    </location>
</feature>
<keyword evidence="7 9" id="KW-0904">Protein phosphatase</keyword>
<dbReference type="Gene3D" id="3.60.40.10">
    <property type="entry name" value="PPM-type phosphatase domain"/>
    <property type="match status" value="2"/>
</dbReference>
<dbReference type="SUPFAM" id="SSF81606">
    <property type="entry name" value="PP2C-like"/>
    <property type="match status" value="2"/>
</dbReference>
<evidence type="ECO:0000313" key="13">
    <source>
        <dbReference type="Proteomes" id="UP001458880"/>
    </source>
</evidence>
<dbReference type="PROSITE" id="PS01032">
    <property type="entry name" value="PPM_1"/>
    <property type="match status" value="1"/>
</dbReference>
<evidence type="ECO:0000259" key="11">
    <source>
        <dbReference type="PROSITE" id="PS51746"/>
    </source>
</evidence>
<dbReference type="EC" id="3.1.3.16" evidence="3"/>
<evidence type="ECO:0000256" key="7">
    <source>
        <dbReference type="ARBA" id="ARBA00022912"/>
    </source>
</evidence>
<name>A0AAW1IZ27_POPJA</name>
<dbReference type="PROSITE" id="PS51746">
    <property type="entry name" value="PPM_2"/>
    <property type="match status" value="1"/>
</dbReference>
<dbReference type="Proteomes" id="UP001458880">
    <property type="component" value="Unassembled WGS sequence"/>
</dbReference>
<comment type="caution">
    <text evidence="12">The sequence shown here is derived from an EMBL/GenBank/DDBJ whole genome shotgun (WGS) entry which is preliminary data.</text>
</comment>
<comment type="similarity">
    <text evidence="2 9">Belongs to the PP2C family.</text>
</comment>
<protein>
    <recommendedName>
        <fullName evidence="3">protein-serine/threonine phosphatase</fullName>
        <ecNumber evidence="3">3.1.3.16</ecNumber>
    </recommendedName>
</protein>
<evidence type="ECO:0000313" key="12">
    <source>
        <dbReference type="EMBL" id="KAK9695520.1"/>
    </source>
</evidence>
<dbReference type="SMART" id="SM00332">
    <property type="entry name" value="PP2Cc"/>
    <property type="match status" value="1"/>
</dbReference>
<evidence type="ECO:0000256" key="6">
    <source>
        <dbReference type="ARBA" id="ARBA00022842"/>
    </source>
</evidence>
<gene>
    <name evidence="12" type="ORF">QE152_g32520</name>
</gene>
<keyword evidence="4" id="KW-0479">Metal-binding</keyword>
<keyword evidence="13" id="KW-1185">Reference proteome</keyword>
<feature type="region of interest" description="Disordered" evidence="10">
    <location>
        <begin position="123"/>
        <end position="145"/>
    </location>
</feature>
<dbReference type="GO" id="GO:0004722">
    <property type="term" value="F:protein serine/threonine phosphatase activity"/>
    <property type="evidence" value="ECO:0007669"/>
    <property type="project" value="UniProtKB-EC"/>
</dbReference>
<dbReference type="EMBL" id="JASPKY010000478">
    <property type="protein sequence ID" value="KAK9695520.1"/>
    <property type="molecule type" value="Genomic_DNA"/>
</dbReference>
<feature type="compositionally biased region" description="Basic and acidic residues" evidence="10">
    <location>
        <begin position="214"/>
        <end position="257"/>
    </location>
</feature>
<evidence type="ECO:0000256" key="2">
    <source>
        <dbReference type="ARBA" id="ARBA00006702"/>
    </source>
</evidence>
<evidence type="ECO:0000256" key="5">
    <source>
        <dbReference type="ARBA" id="ARBA00022801"/>
    </source>
</evidence>
<feature type="region of interest" description="Disordered" evidence="10">
    <location>
        <begin position="214"/>
        <end position="425"/>
    </location>
</feature>
<accession>A0AAW1IZ27</accession>
<dbReference type="InterPro" id="IPR036457">
    <property type="entry name" value="PPM-type-like_dom_sf"/>
</dbReference>
<comment type="cofactor">
    <cofactor evidence="1">
        <name>Mn(2+)</name>
        <dbReference type="ChEBI" id="CHEBI:29035"/>
    </cofactor>
</comment>
<keyword evidence="5 9" id="KW-0378">Hydrolase</keyword>
<dbReference type="InterPro" id="IPR001932">
    <property type="entry name" value="PPM-type_phosphatase-like_dom"/>
</dbReference>
<dbReference type="InterPro" id="IPR015655">
    <property type="entry name" value="PP2C"/>
</dbReference>
<dbReference type="InterPro" id="IPR000222">
    <property type="entry name" value="PP2C_BS"/>
</dbReference>
<dbReference type="CDD" id="cd00143">
    <property type="entry name" value="PP2Cc"/>
    <property type="match status" value="1"/>
</dbReference>
<feature type="compositionally biased region" description="Basic and acidic residues" evidence="10">
    <location>
        <begin position="402"/>
        <end position="420"/>
    </location>
</feature>
<dbReference type="GO" id="GO:0046872">
    <property type="term" value="F:metal ion binding"/>
    <property type="evidence" value="ECO:0007669"/>
    <property type="project" value="UniProtKB-KW"/>
</dbReference>
<dbReference type="Pfam" id="PF00481">
    <property type="entry name" value="PP2C"/>
    <property type="match status" value="2"/>
</dbReference>
<evidence type="ECO:0000256" key="3">
    <source>
        <dbReference type="ARBA" id="ARBA00013081"/>
    </source>
</evidence>
<dbReference type="AlphaFoldDB" id="A0AAW1IZ27"/>
<keyword evidence="8" id="KW-0464">Manganese</keyword>
<sequence>MGLCFAYMDKPDTEKHSTDESNEKLNCGTSFMQGWRETQEDAFNCILDYDTDSSYFAVYDGHGGEEVALYCSQKLPDFLKHSDDYKAGNIEKALENAFLQFDASLLTNEVSEELQQLRNQVYKERKKKENRSDSSSESEEEDVDSLYKEAVMPIEELVEKYKKGEIYKDHVKDPKKQASCSSKDVISCSSISEIPETSGIIVSTSSSVKIEVSLKEEKKEENSSDKTSDSNVKEVEENHTIVESKVDLPDSSDDVKDTCTPSTTTAQKEIISQNGELESAQNSESAKPNVSSASPTPHENGEVIKKGKGKAVTKTKGVTPDPPTLQRPQRKTKSELGQMLLSSEEEEEDEEFEDEKDLTFEGPDESSDDDDDDDEDDDDEYEDMNDSPQTSEDSSVDDEVDERTKRHEKFSKAKQERNEENWSTPFDSPYKCGTTAVVALLKGSELYVANAGDSRCVLCRNGKAIAMSFDHNPFLAQEEARIEKAGGYVGRDGRVNGGLNLSRALGDHSYKQNKELSDREQIITSLPDVKSITIKPDEDEFIILACDGIWNSMSRQKVVDFVRTRIESGQEKMSVICEELFDNCLSPNTFVDGSDEIKSRSIIRFRCSDTKGLNLIGLICSGGAFFTYIRQTNINILLEINFGINVYCGNSI</sequence>
<reference evidence="12 13" key="1">
    <citation type="journal article" date="2024" name="BMC Genomics">
        <title>De novo assembly and annotation of Popillia japonica's genome with initial clues to its potential as an invasive pest.</title>
        <authorList>
            <person name="Cucini C."/>
            <person name="Boschi S."/>
            <person name="Funari R."/>
            <person name="Cardaioli E."/>
            <person name="Iannotti N."/>
            <person name="Marturano G."/>
            <person name="Paoli F."/>
            <person name="Bruttini M."/>
            <person name="Carapelli A."/>
            <person name="Frati F."/>
            <person name="Nardi F."/>
        </authorList>
    </citation>
    <scope>NUCLEOTIDE SEQUENCE [LARGE SCALE GENOMIC DNA]</scope>
    <source>
        <strain evidence="12">DMR45628</strain>
    </source>
</reference>
<evidence type="ECO:0000256" key="1">
    <source>
        <dbReference type="ARBA" id="ARBA00001936"/>
    </source>
</evidence>
<keyword evidence="6" id="KW-0460">Magnesium</keyword>
<evidence type="ECO:0000256" key="9">
    <source>
        <dbReference type="RuleBase" id="RU003465"/>
    </source>
</evidence>